<dbReference type="InterPro" id="IPR023346">
    <property type="entry name" value="Lysozyme-like_dom_sf"/>
</dbReference>
<dbReference type="SUPFAM" id="SSF53955">
    <property type="entry name" value="Lysozyme-like"/>
    <property type="match status" value="1"/>
</dbReference>
<dbReference type="Pfam" id="PF05838">
    <property type="entry name" value="Glyco_hydro_108"/>
    <property type="match status" value="1"/>
</dbReference>
<evidence type="ECO:0000313" key="5">
    <source>
        <dbReference type="Proteomes" id="UP000264980"/>
    </source>
</evidence>
<dbReference type="EMBL" id="CP013970">
    <property type="protein sequence ID" value="AXF78646.1"/>
    <property type="molecule type" value="Genomic_DNA"/>
</dbReference>
<dbReference type="AlphaFoldDB" id="A0A345CYX9"/>
<evidence type="ECO:0000313" key="3">
    <source>
        <dbReference type="EMBL" id="AXF76831.1"/>
    </source>
</evidence>
<proteinExistence type="predicted"/>
<dbReference type="Pfam" id="PF09374">
    <property type="entry name" value="PG_binding_3"/>
    <property type="match status" value="1"/>
</dbReference>
<reference evidence="4 5" key="1">
    <citation type="submission" date="2016-01" db="EMBL/GenBank/DDBJ databases">
        <authorList>
            <person name="Oliw E.H."/>
        </authorList>
    </citation>
    <scope>NUCLEOTIDE SEQUENCE [LARGE SCALE GENOMIC DNA]</scope>
    <source>
        <strain evidence="4 5">MDcuke</strain>
    </source>
</reference>
<evidence type="ECO:0000313" key="4">
    <source>
        <dbReference type="EMBL" id="AXF78646.1"/>
    </source>
</evidence>
<feature type="domain" description="TtsA-like Glycoside hydrolase family 108" evidence="1">
    <location>
        <begin position="13"/>
        <end position="88"/>
    </location>
</feature>
<dbReference type="Proteomes" id="UP000264980">
    <property type="component" value="Chromosome"/>
</dbReference>
<gene>
    <name evidence="3" type="ORF">AV903_13520</name>
    <name evidence="4" type="ORF">AV903_25885</name>
</gene>
<sequence>MIPYSVTFIHAIDYMLTAEGGYVNDPADRGGETKFGISKRSYPALNIAELTQEQASEIYYRDYWLKTGCDRLPAGISLAVFDGAVQHGYKTAIQQLQRALSVADDGIIGARTLAATEAIQPLLLFVRLMNQRSQTYARIIAHSPVQIRFMNGWFNRLDKLTASVLEVL</sequence>
<dbReference type="RefSeq" id="WP_233479056.1">
    <property type="nucleotide sequence ID" value="NZ_CP013970.1"/>
</dbReference>
<dbReference type="CDD" id="cd13926">
    <property type="entry name" value="N-acetylmuramidase_GH108"/>
    <property type="match status" value="1"/>
</dbReference>
<protein>
    <submittedName>
        <fullName evidence="4">Peptidoglycan-binding protein</fullName>
    </submittedName>
</protein>
<organism evidence="4 5">
    <name type="scientific">Erwinia tracheiphila</name>
    <dbReference type="NCBI Taxonomy" id="65700"/>
    <lineage>
        <taxon>Bacteria</taxon>
        <taxon>Pseudomonadati</taxon>
        <taxon>Pseudomonadota</taxon>
        <taxon>Gammaproteobacteria</taxon>
        <taxon>Enterobacterales</taxon>
        <taxon>Erwiniaceae</taxon>
        <taxon>Erwinia</taxon>
    </lineage>
</organism>
<dbReference type="EMBL" id="CP013970">
    <property type="protein sequence ID" value="AXF76831.1"/>
    <property type="molecule type" value="Genomic_DNA"/>
</dbReference>
<feature type="domain" description="Peptidoglycan binding" evidence="2">
    <location>
        <begin position="92"/>
        <end position="157"/>
    </location>
</feature>
<evidence type="ECO:0000259" key="1">
    <source>
        <dbReference type="Pfam" id="PF05838"/>
    </source>
</evidence>
<accession>A0A345CYX9</accession>
<dbReference type="InterPro" id="IPR008565">
    <property type="entry name" value="TtsA-like_GH18_dom"/>
</dbReference>
<dbReference type="InterPro" id="IPR018537">
    <property type="entry name" value="Peptidoglycan-bd_3"/>
</dbReference>
<evidence type="ECO:0000259" key="2">
    <source>
        <dbReference type="Pfam" id="PF09374"/>
    </source>
</evidence>
<dbReference type="Gene3D" id="1.20.141.10">
    <property type="entry name" value="Chitosanase, subunit A, domain 1"/>
    <property type="match status" value="1"/>
</dbReference>
<name>A0A345CYX9_9GAMM</name>